<feature type="transmembrane region" description="Helical" evidence="1">
    <location>
        <begin position="176"/>
        <end position="196"/>
    </location>
</feature>
<feature type="transmembrane region" description="Helical" evidence="1">
    <location>
        <begin position="208"/>
        <end position="232"/>
    </location>
</feature>
<dbReference type="AlphaFoldDB" id="A0A8S1T5V2"/>
<name>A0A8S1T5V2_PAROT</name>
<keyword evidence="1" id="KW-0472">Membrane</keyword>
<feature type="transmembrane region" description="Helical" evidence="1">
    <location>
        <begin position="269"/>
        <end position="291"/>
    </location>
</feature>
<keyword evidence="1" id="KW-0812">Transmembrane</keyword>
<evidence type="ECO:0008006" key="4">
    <source>
        <dbReference type="Google" id="ProtNLM"/>
    </source>
</evidence>
<accession>A0A8S1T5V2</accession>
<organism evidence="2 3">
    <name type="scientific">Paramecium octaurelia</name>
    <dbReference type="NCBI Taxonomy" id="43137"/>
    <lineage>
        <taxon>Eukaryota</taxon>
        <taxon>Sar</taxon>
        <taxon>Alveolata</taxon>
        <taxon>Ciliophora</taxon>
        <taxon>Intramacronucleata</taxon>
        <taxon>Oligohymenophorea</taxon>
        <taxon>Peniculida</taxon>
        <taxon>Parameciidae</taxon>
        <taxon>Paramecium</taxon>
    </lineage>
</organism>
<proteinExistence type="predicted"/>
<dbReference type="OrthoDB" id="310338at2759"/>
<dbReference type="OMA" id="YNKFQTK"/>
<sequence length="350" mass="41297">MTSQQQTQTFVPIVLSQEEYNQILSQPAQMHQQLLQQIYQKKQQQAQPQQQQQVHPYQQFQEQTLNQSQNAATLINIPQIPTHPNQPAYLYQQGVQPLPQYVQYQQQNPNQNLNINQNPLQHKSIQNAGNLELKYFYEWSTYLFMFEICISLLINTSSAFFNWELVTNNYSWNSELWVVLILFLILNLFILTNPSYVTQKNNQKWQYWIHVILYVLLMQGLQTAVSGSATVFSWNTNYFYYFYLLICVEFISVRFAIKRLGVKKPIQEYLGYLIAAPVVTFFLELICQDYFFIYAPLLIWVIFVVLIGAGQIFIINRIVQKGYNKFQTKDVFAMAISFPILLMCPFYDEL</sequence>
<dbReference type="EMBL" id="CAJJDP010000022">
    <property type="protein sequence ID" value="CAD8149231.1"/>
    <property type="molecule type" value="Genomic_DNA"/>
</dbReference>
<feature type="transmembrane region" description="Helical" evidence="1">
    <location>
        <begin position="142"/>
        <end position="161"/>
    </location>
</feature>
<protein>
    <recommendedName>
        <fullName evidence="4">Transmembrane protein</fullName>
    </recommendedName>
</protein>
<dbReference type="Proteomes" id="UP000683925">
    <property type="component" value="Unassembled WGS sequence"/>
</dbReference>
<evidence type="ECO:0000313" key="3">
    <source>
        <dbReference type="Proteomes" id="UP000683925"/>
    </source>
</evidence>
<evidence type="ECO:0000256" key="1">
    <source>
        <dbReference type="SAM" id="Phobius"/>
    </source>
</evidence>
<keyword evidence="1" id="KW-1133">Transmembrane helix</keyword>
<feature type="transmembrane region" description="Helical" evidence="1">
    <location>
        <begin position="238"/>
        <end position="257"/>
    </location>
</feature>
<comment type="caution">
    <text evidence="2">The sequence shown here is derived from an EMBL/GenBank/DDBJ whole genome shotgun (WGS) entry which is preliminary data.</text>
</comment>
<reference evidence="2" key="1">
    <citation type="submission" date="2021-01" db="EMBL/GenBank/DDBJ databases">
        <authorList>
            <consortium name="Genoscope - CEA"/>
            <person name="William W."/>
        </authorList>
    </citation>
    <scope>NUCLEOTIDE SEQUENCE</scope>
</reference>
<keyword evidence="3" id="KW-1185">Reference proteome</keyword>
<gene>
    <name evidence="2" type="ORF">POCTA_138.1.T0220125</name>
</gene>
<feature type="transmembrane region" description="Helical" evidence="1">
    <location>
        <begin position="297"/>
        <end position="319"/>
    </location>
</feature>
<evidence type="ECO:0000313" key="2">
    <source>
        <dbReference type="EMBL" id="CAD8149231.1"/>
    </source>
</evidence>